<name>A0A1M4DWX9_9ACTN</name>
<gene>
    <name evidence="1" type="ORF">BN4615_P571</name>
</gene>
<protein>
    <submittedName>
        <fullName evidence="1">Uncharacterized protein</fullName>
    </submittedName>
</protein>
<accession>A0A1M4DWX9</accession>
<dbReference type="EMBL" id="LT559118">
    <property type="protein sequence ID" value="SBO91057.1"/>
    <property type="molecule type" value="Genomic_DNA"/>
</dbReference>
<reference evidence="1" key="1">
    <citation type="submission" date="2016-04" db="EMBL/GenBank/DDBJ databases">
        <authorList>
            <person name="Evans L.H."/>
            <person name="Alamgir A."/>
            <person name="Owens N."/>
            <person name="Weber N.D."/>
            <person name="Virtaneva K."/>
            <person name="Barbian K."/>
            <person name="Babar A."/>
            <person name="Rosenke K."/>
        </authorList>
    </citation>
    <scope>NUCLEOTIDE SEQUENCE</scope>
    <source>
        <strain evidence="1">Nono1</strain>
    </source>
</reference>
<organism evidence="1">
    <name type="scientific">Nonomuraea gerenzanensis</name>
    <dbReference type="NCBI Taxonomy" id="93944"/>
    <lineage>
        <taxon>Bacteria</taxon>
        <taxon>Bacillati</taxon>
        <taxon>Actinomycetota</taxon>
        <taxon>Actinomycetes</taxon>
        <taxon>Streptosporangiales</taxon>
        <taxon>Streptosporangiaceae</taxon>
        <taxon>Nonomuraea</taxon>
    </lineage>
</organism>
<proteinExistence type="predicted"/>
<dbReference type="AlphaFoldDB" id="A0A1M4DWX9"/>
<evidence type="ECO:0000313" key="1">
    <source>
        <dbReference type="EMBL" id="SBO91057.1"/>
    </source>
</evidence>
<sequence length="218" mass="23682">MMPLMATSARWRAVWVGGALVLAVAAVALPHWPLFGSEVVGTAVEEVLEVDPAQRAALLEAADRFLETDPDRNGRDLLRTERPELGPRTFCREEFVEVRRKDPHLLLGIVASCMELARSGDTLVAGSGFGGPLLLTVERAGGRYAVREVREPLDGDRNLPSIREMFSPEGAPRAVVAQSDGGELHEAVVEEARRVFGLPAGTELTYLSMSAYFGLSRT</sequence>